<dbReference type="InterPro" id="IPR043428">
    <property type="entry name" value="LivM-like"/>
</dbReference>
<dbReference type="InterPro" id="IPR001851">
    <property type="entry name" value="ABC_transp_permease"/>
</dbReference>
<evidence type="ECO:0000256" key="2">
    <source>
        <dbReference type="ARBA" id="ARBA00022475"/>
    </source>
</evidence>
<keyword evidence="3 7" id="KW-0812">Transmembrane</keyword>
<keyword evidence="5 7" id="KW-0472">Membrane</keyword>
<evidence type="ECO:0000313" key="9">
    <source>
        <dbReference type="Proteomes" id="UP000050417"/>
    </source>
</evidence>
<dbReference type="GO" id="GO:0015658">
    <property type="term" value="F:branched-chain amino acid transmembrane transporter activity"/>
    <property type="evidence" value="ECO:0007669"/>
    <property type="project" value="InterPro"/>
</dbReference>
<dbReference type="PANTHER" id="PTHR30482:SF10">
    <property type="entry name" value="HIGH-AFFINITY BRANCHED-CHAIN AMINO ACID TRANSPORT PROTEIN BRAE"/>
    <property type="match status" value="1"/>
</dbReference>
<dbReference type="EMBL" id="LGCL01000003">
    <property type="protein sequence ID" value="KPL80854.1"/>
    <property type="molecule type" value="Genomic_DNA"/>
</dbReference>
<evidence type="ECO:0008006" key="10">
    <source>
        <dbReference type="Google" id="ProtNLM"/>
    </source>
</evidence>
<dbReference type="PATRIC" id="fig|1134406.4.peg.1977"/>
<feature type="region of interest" description="Disordered" evidence="6">
    <location>
        <begin position="393"/>
        <end position="412"/>
    </location>
</feature>
<dbReference type="STRING" id="1134406.ADN00_01160"/>
<feature type="transmembrane region" description="Helical" evidence="7">
    <location>
        <begin position="162"/>
        <end position="182"/>
    </location>
</feature>
<dbReference type="Pfam" id="PF02653">
    <property type="entry name" value="BPD_transp_2"/>
    <property type="match status" value="1"/>
</dbReference>
<accession>A0A0P6XLZ1</accession>
<feature type="transmembrane region" description="Helical" evidence="7">
    <location>
        <begin position="361"/>
        <end position="377"/>
    </location>
</feature>
<dbReference type="AlphaFoldDB" id="A0A0P6XLZ1"/>
<evidence type="ECO:0000256" key="6">
    <source>
        <dbReference type="SAM" id="MobiDB-lite"/>
    </source>
</evidence>
<dbReference type="Proteomes" id="UP000050417">
    <property type="component" value="Unassembled WGS sequence"/>
</dbReference>
<keyword evidence="9" id="KW-1185">Reference proteome</keyword>
<feature type="transmembrane region" description="Helical" evidence="7">
    <location>
        <begin position="133"/>
        <end position="150"/>
    </location>
</feature>
<evidence type="ECO:0000256" key="5">
    <source>
        <dbReference type="ARBA" id="ARBA00023136"/>
    </source>
</evidence>
<protein>
    <recommendedName>
        <fullName evidence="10">Branched-chain amino acid ABC transporter permease</fullName>
    </recommendedName>
</protein>
<evidence type="ECO:0000256" key="4">
    <source>
        <dbReference type="ARBA" id="ARBA00022989"/>
    </source>
</evidence>
<evidence type="ECO:0000256" key="7">
    <source>
        <dbReference type="SAM" id="Phobius"/>
    </source>
</evidence>
<organism evidence="8 9">
    <name type="scientific">Ornatilinea apprima</name>
    <dbReference type="NCBI Taxonomy" id="1134406"/>
    <lineage>
        <taxon>Bacteria</taxon>
        <taxon>Bacillati</taxon>
        <taxon>Chloroflexota</taxon>
        <taxon>Anaerolineae</taxon>
        <taxon>Anaerolineales</taxon>
        <taxon>Anaerolineaceae</taxon>
        <taxon>Ornatilinea</taxon>
    </lineage>
</organism>
<comment type="subcellular location">
    <subcellularLocation>
        <location evidence="1">Cell membrane</location>
        <topology evidence="1">Multi-pass membrane protein</topology>
    </subcellularLocation>
</comment>
<feature type="transmembrane region" description="Helical" evidence="7">
    <location>
        <begin position="241"/>
        <end position="259"/>
    </location>
</feature>
<proteinExistence type="predicted"/>
<evidence type="ECO:0000256" key="1">
    <source>
        <dbReference type="ARBA" id="ARBA00004651"/>
    </source>
</evidence>
<comment type="caution">
    <text evidence="8">The sequence shown here is derived from an EMBL/GenBank/DDBJ whole genome shotgun (WGS) entry which is preliminary data.</text>
</comment>
<evidence type="ECO:0000256" key="3">
    <source>
        <dbReference type="ARBA" id="ARBA00022692"/>
    </source>
</evidence>
<evidence type="ECO:0000313" key="8">
    <source>
        <dbReference type="EMBL" id="KPL80854.1"/>
    </source>
</evidence>
<feature type="transmembrane region" description="Helical" evidence="7">
    <location>
        <begin position="290"/>
        <end position="308"/>
    </location>
</feature>
<dbReference type="CDD" id="cd06581">
    <property type="entry name" value="TM_PBP1_LivM_like"/>
    <property type="match status" value="1"/>
</dbReference>
<keyword evidence="2" id="KW-1003">Cell membrane</keyword>
<keyword evidence="4 7" id="KW-1133">Transmembrane helix</keyword>
<name>A0A0P6XLZ1_9CHLR</name>
<sequence length="412" mass="44776">MRNYLPEMAPNYVNYYLFNQPILTGSLYNFALMVGGSLLGSLLARGVGRSAWRAKLNENVKASAQNVTKSSGFERLLNSKYSRYAMIALLAAVLILLPREWGPYWNYLMGTVGIYILLGVGLNIIVGLSGQLVLGYVAFFGIGAYTFGLLTSPQPHAIMMNFWLALIAGIALAAVTGILLGLPIMNLRGDYLAIVTLGFGEIIRILLKADLLEWFTAGPKGLRSLAQPTLFGKPFSSDVDYMYLIIIAVIISIFVANRIEKSRVGRAWLSIREDATVAQATGVNNFRYKLLALAIGAAFAGLAGALFASRNQFTGPEDHILMVSINVLCLVIVGGMGSIPGIILGSFVLKGLPEILREFEAYRMLAFGALLVVMMILRPEGLLPSSRPQLELFKPDSQAKTSEEVVEDAAHS</sequence>
<reference evidence="8 9" key="1">
    <citation type="submission" date="2015-07" db="EMBL/GenBank/DDBJ databases">
        <title>Genome sequence of Ornatilinea apprima DSM 23815.</title>
        <authorList>
            <person name="Hemp J."/>
            <person name="Ward L.M."/>
            <person name="Pace L.A."/>
            <person name="Fischer W.W."/>
        </authorList>
    </citation>
    <scope>NUCLEOTIDE SEQUENCE [LARGE SCALE GENOMIC DNA]</scope>
    <source>
        <strain evidence="8 9">P3M-1</strain>
    </source>
</reference>
<feature type="transmembrane region" description="Helical" evidence="7">
    <location>
        <begin position="104"/>
        <end position="126"/>
    </location>
</feature>
<gene>
    <name evidence="8" type="ORF">ADN00_01160</name>
</gene>
<dbReference type="PANTHER" id="PTHR30482">
    <property type="entry name" value="HIGH-AFFINITY BRANCHED-CHAIN AMINO ACID TRANSPORT SYSTEM PERMEASE"/>
    <property type="match status" value="1"/>
</dbReference>
<feature type="transmembrane region" description="Helical" evidence="7">
    <location>
        <begin position="320"/>
        <end position="349"/>
    </location>
</feature>
<feature type="transmembrane region" description="Helical" evidence="7">
    <location>
        <begin position="81"/>
        <end position="98"/>
    </location>
</feature>
<dbReference type="GO" id="GO:0005886">
    <property type="term" value="C:plasma membrane"/>
    <property type="evidence" value="ECO:0007669"/>
    <property type="project" value="UniProtKB-SubCell"/>
</dbReference>